<dbReference type="InterPro" id="IPR011990">
    <property type="entry name" value="TPR-like_helical_dom_sf"/>
</dbReference>
<dbReference type="Pfam" id="PF00211">
    <property type="entry name" value="Guanylate_cyc"/>
    <property type="match status" value="1"/>
</dbReference>
<dbReference type="InterPro" id="IPR029787">
    <property type="entry name" value="Nucleotide_cyclase"/>
</dbReference>
<feature type="domain" description="Guanylate cyclase" evidence="1">
    <location>
        <begin position="8"/>
        <end position="122"/>
    </location>
</feature>
<evidence type="ECO:0000313" key="2">
    <source>
        <dbReference type="EMBL" id="NMJ43849.1"/>
    </source>
</evidence>
<gene>
    <name evidence="2" type="ORF">GWK16_21555</name>
</gene>
<dbReference type="SUPFAM" id="SSF48452">
    <property type="entry name" value="TPR-like"/>
    <property type="match status" value="1"/>
</dbReference>
<proteinExistence type="predicted"/>
<name>A0A848EJF1_9PROT</name>
<keyword evidence="3" id="KW-1185">Reference proteome</keyword>
<dbReference type="Proteomes" id="UP000548582">
    <property type="component" value="Unassembled WGS sequence"/>
</dbReference>
<dbReference type="GO" id="GO:0006171">
    <property type="term" value="P:cAMP biosynthetic process"/>
    <property type="evidence" value="ECO:0007669"/>
    <property type="project" value="TreeGrafter"/>
</dbReference>
<dbReference type="CDD" id="cd07302">
    <property type="entry name" value="CHD"/>
    <property type="match status" value="1"/>
</dbReference>
<reference evidence="2 3" key="1">
    <citation type="submission" date="2020-03" db="EMBL/GenBank/DDBJ databases">
        <authorList>
            <person name="Sun Q."/>
        </authorList>
    </citation>
    <scope>NUCLEOTIDE SEQUENCE [LARGE SCALE GENOMIC DNA]</scope>
    <source>
        <strain evidence="2 3">JC162</strain>
    </source>
</reference>
<dbReference type="PROSITE" id="PS50125">
    <property type="entry name" value="GUANYLATE_CYCLASE_2"/>
    <property type="match status" value="1"/>
</dbReference>
<protein>
    <submittedName>
        <fullName evidence="2">Adenylate/guanylate cyclase domain-containing protein</fullName>
    </submittedName>
</protein>
<evidence type="ECO:0000313" key="3">
    <source>
        <dbReference type="Proteomes" id="UP000548582"/>
    </source>
</evidence>
<dbReference type="AlphaFoldDB" id="A0A848EJF1"/>
<dbReference type="GO" id="GO:0035556">
    <property type="term" value="P:intracellular signal transduction"/>
    <property type="evidence" value="ECO:0007669"/>
    <property type="project" value="InterPro"/>
</dbReference>
<dbReference type="InterPro" id="IPR050697">
    <property type="entry name" value="Adenylyl/Guanylyl_Cyclase_3/4"/>
</dbReference>
<comment type="caution">
    <text evidence="2">The sequence shown here is derived from an EMBL/GenBank/DDBJ whole genome shotgun (WGS) entry which is preliminary data.</text>
</comment>
<dbReference type="EMBL" id="JABBKX010000010">
    <property type="protein sequence ID" value="NMJ43849.1"/>
    <property type="molecule type" value="Genomic_DNA"/>
</dbReference>
<sequence>MNERRSATILAADVAGYTAMMQSDEERAFERVSALIEHISRTISGLGGRVVSIAGDGLISCFETAPAALRAARQFQDDLAAAGAAEPEDQRLLCRVGINSGDVVMRGEKVFGSVVNVAARLQNIAQPGGIIVSGPVHEAVRGAVDCGFEDLGALDVRGVAERVRCFRVLTAEVAGQRAFPPLPDKPSIAVLPFANMSTDPDQEFLADGVAEDIINTLSRIRSLFVIARGSSFTYRNRDVPVSQIGRELGVRYALDGTVRRAGDRIRIASHLVEADTGIQIWAGQFEGEVADIFALQDRVTEGVAAVIEPRVLFAEVERVARRPPESIQAYDLFLRATGHFYRMTRDDIEKAKELTDRALRLDPDSARNLALGGRCRLHRKVQGWVPPNHPSIAEGARMGRRAAELAMDDSEVLWMAGIVVALAGGDVTGGIALIDRALQINPNSADALTYSGMARAYLGESDVALAHLERAHRLSPLDAQTYNKFLAAAFASFTAARYEDSLGWTDRTLKEKADYVPAWRMRAACFGLLGRLDEGREAVLRLLAFSPQETQASIRAYYSVSIKKPAAVDALVEGLRRAGMPSGEEADPGTG</sequence>
<dbReference type="Gene3D" id="3.40.50.10070">
    <property type="entry name" value="TolB, N-terminal domain"/>
    <property type="match status" value="1"/>
</dbReference>
<dbReference type="PANTHER" id="PTHR43081:SF19">
    <property type="entry name" value="PH-SENSITIVE ADENYLATE CYCLASE RV1264"/>
    <property type="match status" value="1"/>
</dbReference>
<accession>A0A848EJF1</accession>
<dbReference type="GO" id="GO:0004016">
    <property type="term" value="F:adenylate cyclase activity"/>
    <property type="evidence" value="ECO:0007669"/>
    <property type="project" value="UniProtKB-ARBA"/>
</dbReference>
<dbReference type="SUPFAM" id="SSF55073">
    <property type="entry name" value="Nucleotide cyclase"/>
    <property type="match status" value="1"/>
</dbReference>
<dbReference type="Gene3D" id="1.25.40.10">
    <property type="entry name" value="Tetratricopeptide repeat domain"/>
    <property type="match status" value="1"/>
</dbReference>
<dbReference type="PANTHER" id="PTHR43081">
    <property type="entry name" value="ADENYLATE CYCLASE, TERMINAL-DIFFERENTIATION SPECIFIC-RELATED"/>
    <property type="match status" value="1"/>
</dbReference>
<dbReference type="InterPro" id="IPR001054">
    <property type="entry name" value="A/G_cyclase"/>
</dbReference>
<dbReference type="Gene3D" id="3.30.70.1230">
    <property type="entry name" value="Nucleotide cyclase"/>
    <property type="match status" value="1"/>
</dbReference>
<organism evidence="2 3">
    <name type="scientific">Neoroseomonas marina</name>
    <dbReference type="NCBI Taxonomy" id="1232220"/>
    <lineage>
        <taxon>Bacteria</taxon>
        <taxon>Pseudomonadati</taxon>
        <taxon>Pseudomonadota</taxon>
        <taxon>Alphaproteobacteria</taxon>
        <taxon>Acetobacterales</taxon>
        <taxon>Acetobacteraceae</taxon>
        <taxon>Neoroseomonas</taxon>
    </lineage>
</organism>
<evidence type="ECO:0000259" key="1">
    <source>
        <dbReference type="PROSITE" id="PS50125"/>
    </source>
</evidence>
<dbReference type="RefSeq" id="WP_170056045.1">
    <property type="nucleotide sequence ID" value="NZ_JABBKX010000010.1"/>
</dbReference>